<dbReference type="EMBL" id="LMCB01000004">
    <property type="protein sequence ID" value="KZL21228.1"/>
    <property type="molecule type" value="Genomic_DNA"/>
</dbReference>
<dbReference type="Pfam" id="PF01638">
    <property type="entry name" value="HxlR"/>
    <property type="match status" value="1"/>
</dbReference>
<reference evidence="5 6" key="1">
    <citation type="journal article" date="2016" name="Front. Microbiol.">
        <title>Comparative Genomic Analysis Reveals a Diverse Repertoire of Genes Involved in Prokaryote-Eukaryote Interactions within the Pseudovibrio Genus.</title>
        <authorList>
            <person name="Romano S."/>
            <person name="Fernandez-Guerra A."/>
            <person name="Reen F.J."/>
            <person name="Glockner F.O."/>
            <person name="Crowley S.P."/>
            <person name="O'Sullivan O."/>
            <person name="Cotter P.D."/>
            <person name="Adams C."/>
            <person name="Dobson A.D."/>
            <person name="O'Gara F."/>
        </authorList>
    </citation>
    <scope>NUCLEOTIDE SEQUENCE [LARGE SCALE GENOMIC DNA]</scope>
    <source>
        <strain evidence="5 6">Ad2</strain>
    </source>
</reference>
<dbReference type="PATRIC" id="fig|989403.3.peg.549"/>
<comment type="caution">
    <text evidence="5">The sequence shown here is derived from an EMBL/GenBank/DDBJ whole genome shotgun (WGS) entry which is preliminary data.</text>
</comment>
<keyword evidence="6" id="KW-1185">Reference proteome</keyword>
<evidence type="ECO:0000313" key="6">
    <source>
        <dbReference type="Proteomes" id="UP000076577"/>
    </source>
</evidence>
<gene>
    <name evidence="5" type="ORF">PsAD2_00517</name>
</gene>
<dbReference type="RefSeq" id="WP_068001725.1">
    <property type="nucleotide sequence ID" value="NZ_FOFM01000005.1"/>
</dbReference>
<evidence type="ECO:0000259" key="4">
    <source>
        <dbReference type="PROSITE" id="PS51118"/>
    </source>
</evidence>
<dbReference type="PROSITE" id="PS51118">
    <property type="entry name" value="HTH_HXLR"/>
    <property type="match status" value="1"/>
</dbReference>
<keyword evidence="3" id="KW-0804">Transcription</keyword>
<evidence type="ECO:0000256" key="2">
    <source>
        <dbReference type="ARBA" id="ARBA00023125"/>
    </source>
</evidence>
<organism evidence="5 6">
    <name type="scientific">Pseudovibrio axinellae</name>
    <dbReference type="NCBI Taxonomy" id="989403"/>
    <lineage>
        <taxon>Bacteria</taxon>
        <taxon>Pseudomonadati</taxon>
        <taxon>Pseudomonadota</taxon>
        <taxon>Alphaproteobacteria</taxon>
        <taxon>Hyphomicrobiales</taxon>
        <taxon>Stappiaceae</taxon>
        <taxon>Pseudovibrio</taxon>
    </lineage>
</organism>
<dbReference type="InterPro" id="IPR002577">
    <property type="entry name" value="HTH_HxlR"/>
</dbReference>
<evidence type="ECO:0000313" key="5">
    <source>
        <dbReference type="EMBL" id="KZL21228.1"/>
    </source>
</evidence>
<proteinExistence type="predicted"/>
<keyword evidence="1" id="KW-0805">Transcription regulation</keyword>
<sequence>MSGARRSFAGVDCAVAQAIEQMGDPWILLILRCQFQGMKRFDDFQGHLQISTSVLTDRLRRLVQAGMLRKEQDKHDKRGTVYLLTEKGMDFYPVMIALHQWSERWEAREGGPRLELLDKQNGEPVRSVHVLSQDFRVLTAHDVLALVDDQSGAMMHDMQERLKRRRGDVA</sequence>
<dbReference type="InterPro" id="IPR036390">
    <property type="entry name" value="WH_DNA-bd_sf"/>
</dbReference>
<dbReference type="InterPro" id="IPR036388">
    <property type="entry name" value="WH-like_DNA-bd_sf"/>
</dbReference>
<feature type="domain" description="HTH hxlR-type" evidence="4">
    <location>
        <begin position="13"/>
        <end position="110"/>
    </location>
</feature>
<dbReference type="PANTHER" id="PTHR33204">
    <property type="entry name" value="TRANSCRIPTIONAL REGULATOR, MARR FAMILY"/>
    <property type="match status" value="1"/>
</dbReference>
<dbReference type="SUPFAM" id="SSF46785">
    <property type="entry name" value="Winged helix' DNA-binding domain"/>
    <property type="match status" value="1"/>
</dbReference>
<evidence type="ECO:0000256" key="3">
    <source>
        <dbReference type="ARBA" id="ARBA00023163"/>
    </source>
</evidence>
<dbReference type="GO" id="GO:0003677">
    <property type="term" value="F:DNA binding"/>
    <property type="evidence" value="ECO:0007669"/>
    <property type="project" value="UniProtKB-KW"/>
</dbReference>
<dbReference type="STRING" id="989403.SAMN05421798_105140"/>
<accession>A0A166AKC2</accession>
<keyword evidence="2" id="KW-0238">DNA-binding</keyword>
<dbReference type="PANTHER" id="PTHR33204:SF18">
    <property type="entry name" value="TRANSCRIPTIONAL REGULATORY PROTEIN"/>
    <property type="match status" value="1"/>
</dbReference>
<protein>
    <submittedName>
        <fullName evidence="5">HxlR-like helix-turn-helix</fullName>
    </submittedName>
</protein>
<evidence type="ECO:0000256" key="1">
    <source>
        <dbReference type="ARBA" id="ARBA00023015"/>
    </source>
</evidence>
<dbReference type="OrthoDB" id="9782219at2"/>
<name>A0A166AKC2_9HYPH</name>
<dbReference type="Proteomes" id="UP000076577">
    <property type="component" value="Unassembled WGS sequence"/>
</dbReference>
<dbReference type="Gene3D" id="1.10.10.10">
    <property type="entry name" value="Winged helix-like DNA-binding domain superfamily/Winged helix DNA-binding domain"/>
    <property type="match status" value="1"/>
</dbReference>
<dbReference type="AlphaFoldDB" id="A0A166AKC2"/>